<dbReference type="WBParaSite" id="HPLM_0000040501-mRNA-1">
    <property type="protein sequence ID" value="HPLM_0000040501-mRNA-1"/>
    <property type="gene ID" value="HPLM_0000040501"/>
</dbReference>
<feature type="region of interest" description="Disordered" evidence="1">
    <location>
        <begin position="68"/>
        <end position="147"/>
    </location>
</feature>
<evidence type="ECO:0000313" key="2">
    <source>
        <dbReference type="EMBL" id="VDO05303.1"/>
    </source>
</evidence>
<evidence type="ECO:0000256" key="1">
    <source>
        <dbReference type="SAM" id="MobiDB-lite"/>
    </source>
</evidence>
<dbReference type="EMBL" id="UZAF01000274">
    <property type="protein sequence ID" value="VDO05303.1"/>
    <property type="molecule type" value="Genomic_DNA"/>
</dbReference>
<dbReference type="AlphaFoldDB" id="A0A0N4VSY8"/>
<reference evidence="4" key="1">
    <citation type="submission" date="2017-02" db="UniProtKB">
        <authorList>
            <consortium name="WormBaseParasite"/>
        </authorList>
    </citation>
    <scope>IDENTIFICATION</scope>
</reference>
<evidence type="ECO:0000313" key="4">
    <source>
        <dbReference type="WBParaSite" id="HPLM_0000040501-mRNA-1"/>
    </source>
</evidence>
<name>A0A0N4VSY8_HAEPC</name>
<dbReference type="Proteomes" id="UP000268014">
    <property type="component" value="Unassembled WGS sequence"/>
</dbReference>
<gene>
    <name evidence="2" type="ORF">HPLM_LOCUS406</name>
</gene>
<proteinExistence type="predicted"/>
<evidence type="ECO:0000313" key="3">
    <source>
        <dbReference type="Proteomes" id="UP000268014"/>
    </source>
</evidence>
<keyword evidence="3" id="KW-1185">Reference proteome</keyword>
<sequence>MVSHWSVHKVEWDGSVGGTTEGWFAGWDLSVFEFLGAVVSGLTGIESLAIAQAFSVFNLDELDVVTARSDDSSDVSTSREPGSPKKPGSFDVTKAEESAVVTAREARSPVRTENSQTSDAEDLTAREALSPTPGRTPPAEHNHKSRYTTDFNMALKWSDELEQKALEYLDPNDKDPDNKVMVINGQKFVLELLS</sequence>
<accession>A0A0N4VSY8</accession>
<protein>
    <submittedName>
        <fullName evidence="4">WWE domain-containing protein</fullName>
    </submittedName>
</protein>
<reference evidence="2 3" key="2">
    <citation type="submission" date="2018-11" db="EMBL/GenBank/DDBJ databases">
        <authorList>
            <consortium name="Pathogen Informatics"/>
        </authorList>
    </citation>
    <scope>NUCLEOTIDE SEQUENCE [LARGE SCALE GENOMIC DNA]</scope>
    <source>
        <strain evidence="2 3">MHpl1</strain>
    </source>
</reference>
<organism evidence="4">
    <name type="scientific">Haemonchus placei</name>
    <name type="common">Barber's pole worm</name>
    <dbReference type="NCBI Taxonomy" id="6290"/>
    <lineage>
        <taxon>Eukaryota</taxon>
        <taxon>Metazoa</taxon>
        <taxon>Ecdysozoa</taxon>
        <taxon>Nematoda</taxon>
        <taxon>Chromadorea</taxon>
        <taxon>Rhabditida</taxon>
        <taxon>Rhabditina</taxon>
        <taxon>Rhabditomorpha</taxon>
        <taxon>Strongyloidea</taxon>
        <taxon>Trichostrongylidae</taxon>
        <taxon>Haemonchus</taxon>
    </lineage>
</organism>